<keyword evidence="3" id="KW-1185">Reference proteome</keyword>
<dbReference type="Proteomes" id="UP000565724">
    <property type="component" value="Unassembled WGS sequence"/>
</dbReference>
<feature type="transmembrane region" description="Helical" evidence="1">
    <location>
        <begin position="494"/>
        <end position="517"/>
    </location>
</feature>
<reference evidence="2 3" key="1">
    <citation type="submission" date="2020-05" db="EMBL/GenBank/DDBJ databases">
        <title>Genome Sequencing of Type Strains.</title>
        <authorList>
            <person name="Lemaire J.F."/>
            <person name="Inderbitzin P."/>
            <person name="Gregorio O.A."/>
            <person name="Collins S.B."/>
            <person name="Wespe N."/>
            <person name="Knight-Connoni V."/>
        </authorList>
    </citation>
    <scope>NUCLEOTIDE SEQUENCE [LARGE SCALE GENOMIC DNA]</scope>
    <source>
        <strain evidence="2 3">ATCC 25174</strain>
    </source>
</reference>
<keyword evidence="2" id="KW-0378">Hydrolase</keyword>
<feature type="transmembrane region" description="Helical" evidence="1">
    <location>
        <begin position="524"/>
        <end position="551"/>
    </location>
</feature>
<feature type="transmembrane region" description="Helical" evidence="1">
    <location>
        <begin position="208"/>
        <end position="227"/>
    </location>
</feature>
<feature type="transmembrane region" description="Helical" evidence="1">
    <location>
        <begin position="30"/>
        <end position="53"/>
    </location>
</feature>
<sequence length="704" mass="74030">MVLLMTVAAVCCVLQLGVLGSWGRSVRLTTLLLALGFGVYACGIVAVVLQIAWTRGLSTVTGWSLFDVVAVAAYTVDPVIEEVVKVAPLVVLAWRWPRTHRQLGLTDHLLLGAALGVGFELFEAALRFSTLGALAMSVPGGYLVRANLAGSITVPSLWTSLTTWQPVPAAFQDLFAFGSSAGGDSVQHLVWTALAAVGVGWFVRRRDALRWLGVLGLVLACLDHMNYNLRTGSVPGWIEWLSDLVAWVGRLLPGALVLLLVLVVAYDRVRQARVRGIERGVLLPGEPPTGLDPRPLLAVARAGVPVSTYVTWRFVLARRAALFAVDAGVGEPRLVDAVVDVAGRLDRARSAPAWVAVRAKVLRWPDPRALASWQSVLWVLAVVPALAYLVAGGFPATRGIQQAMRGTTGLWLLVGAGVAATILLGLQLRPLARATGAVADPSIHETRGRLQLRLGTACAGLAAGAATVLVGVLQRDPGQRVVSNLHALDALGDALLILGIALFVASLFLYPPVGLMVVASTGELVLVSTVTSAFLTAAGASAALAGAGVMLNEASSSSGSNSGSGSGSGSAGDAAAARARRIDELAGDPAHGGKITDASRAEAEVGVGLEESGAVRGLRRSANEAEEFIDDAGRAWDVKAFHSERGRFNLDAAMRKISQEMNWSNENIMLDTRNLSPSDLSSLREAVEAATARGELPLRVLWWP</sequence>
<evidence type="ECO:0000313" key="3">
    <source>
        <dbReference type="Proteomes" id="UP000565724"/>
    </source>
</evidence>
<dbReference type="EMBL" id="JABMCI010000044">
    <property type="protein sequence ID" value="NUU16278.1"/>
    <property type="molecule type" value="Genomic_DNA"/>
</dbReference>
<proteinExistence type="predicted"/>
<organism evidence="2 3">
    <name type="scientific">Cellulomonas humilata</name>
    <dbReference type="NCBI Taxonomy" id="144055"/>
    <lineage>
        <taxon>Bacteria</taxon>
        <taxon>Bacillati</taxon>
        <taxon>Actinomycetota</taxon>
        <taxon>Actinomycetes</taxon>
        <taxon>Micrococcales</taxon>
        <taxon>Cellulomonadaceae</taxon>
        <taxon>Cellulomonas</taxon>
    </lineage>
</organism>
<keyword evidence="2" id="KW-0482">Metalloprotease</keyword>
<keyword evidence="1" id="KW-0472">Membrane</keyword>
<dbReference type="Pfam" id="PF13367">
    <property type="entry name" value="PrsW-protease"/>
    <property type="match status" value="1"/>
</dbReference>
<keyword evidence="1" id="KW-0812">Transmembrane</keyword>
<gene>
    <name evidence="2" type="ORF">HP550_03310</name>
</gene>
<dbReference type="InterPro" id="IPR026898">
    <property type="entry name" value="PrsW"/>
</dbReference>
<feature type="transmembrane region" description="Helical" evidence="1">
    <location>
        <begin position="410"/>
        <end position="431"/>
    </location>
</feature>
<dbReference type="AlphaFoldDB" id="A0A7Y5ZZC8"/>
<protein>
    <submittedName>
        <fullName evidence="2">PrsW family intramembrane metalloprotease</fullName>
    </submittedName>
</protein>
<feature type="transmembrane region" description="Helical" evidence="1">
    <location>
        <begin position="370"/>
        <end position="390"/>
    </location>
</feature>
<feature type="transmembrane region" description="Helical" evidence="1">
    <location>
        <begin position="452"/>
        <end position="474"/>
    </location>
</feature>
<keyword evidence="1" id="KW-1133">Transmembrane helix</keyword>
<feature type="transmembrane region" description="Helical" evidence="1">
    <location>
        <begin position="247"/>
        <end position="266"/>
    </location>
</feature>
<evidence type="ECO:0000313" key="2">
    <source>
        <dbReference type="EMBL" id="NUU16278.1"/>
    </source>
</evidence>
<dbReference type="GO" id="GO:0006508">
    <property type="term" value="P:proteolysis"/>
    <property type="evidence" value="ECO:0007669"/>
    <property type="project" value="UniProtKB-KW"/>
</dbReference>
<keyword evidence="2" id="KW-0645">Protease</keyword>
<evidence type="ECO:0000256" key="1">
    <source>
        <dbReference type="SAM" id="Phobius"/>
    </source>
</evidence>
<comment type="caution">
    <text evidence="2">The sequence shown here is derived from an EMBL/GenBank/DDBJ whole genome shotgun (WGS) entry which is preliminary data.</text>
</comment>
<dbReference type="GO" id="GO:0008237">
    <property type="term" value="F:metallopeptidase activity"/>
    <property type="evidence" value="ECO:0007669"/>
    <property type="project" value="UniProtKB-KW"/>
</dbReference>
<name>A0A7Y5ZZC8_9CELL</name>
<accession>A0A7Y5ZZC8</accession>